<feature type="domain" description="EAL" evidence="2">
    <location>
        <begin position="476"/>
        <end position="734"/>
    </location>
</feature>
<dbReference type="InterPro" id="IPR000160">
    <property type="entry name" value="GGDEF_dom"/>
</dbReference>
<keyword evidence="1" id="KW-0812">Transmembrane</keyword>
<dbReference type="GO" id="GO:0071111">
    <property type="term" value="F:cyclic-guanylate-specific phosphodiesterase activity"/>
    <property type="evidence" value="ECO:0007669"/>
    <property type="project" value="InterPro"/>
</dbReference>
<dbReference type="PROSITE" id="PS50883">
    <property type="entry name" value="EAL"/>
    <property type="match status" value="1"/>
</dbReference>
<dbReference type="SUPFAM" id="SSF141868">
    <property type="entry name" value="EAL domain-like"/>
    <property type="match status" value="1"/>
</dbReference>
<keyword evidence="1" id="KW-0472">Membrane</keyword>
<dbReference type="CDD" id="cd18774">
    <property type="entry name" value="PDC2_HK_sensor"/>
    <property type="match status" value="1"/>
</dbReference>
<evidence type="ECO:0000313" key="4">
    <source>
        <dbReference type="EMBL" id="MCQ4949242.1"/>
    </source>
</evidence>
<evidence type="ECO:0000259" key="2">
    <source>
        <dbReference type="PROSITE" id="PS50883"/>
    </source>
</evidence>
<dbReference type="Gene3D" id="3.20.20.450">
    <property type="entry name" value="EAL domain"/>
    <property type="match status" value="1"/>
</dbReference>
<evidence type="ECO:0000256" key="1">
    <source>
        <dbReference type="SAM" id="Phobius"/>
    </source>
</evidence>
<dbReference type="CDD" id="cd01948">
    <property type="entry name" value="EAL"/>
    <property type="match status" value="1"/>
</dbReference>
<dbReference type="PROSITE" id="PS50887">
    <property type="entry name" value="GGDEF"/>
    <property type="match status" value="1"/>
</dbReference>
<feature type="domain" description="GGDEF" evidence="3">
    <location>
        <begin position="339"/>
        <end position="467"/>
    </location>
</feature>
<dbReference type="InterPro" id="IPR035919">
    <property type="entry name" value="EAL_sf"/>
</dbReference>
<feature type="transmembrane region" description="Helical" evidence="1">
    <location>
        <begin position="12"/>
        <end position="36"/>
    </location>
</feature>
<dbReference type="SUPFAM" id="SSF55073">
    <property type="entry name" value="Nucleotide cyclase"/>
    <property type="match status" value="1"/>
</dbReference>
<dbReference type="EMBL" id="JANGAB010000002">
    <property type="protein sequence ID" value="MCQ4949242.1"/>
    <property type="molecule type" value="Genomic_DNA"/>
</dbReference>
<evidence type="ECO:0000259" key="3">
    <source>
        <dbReference type="PROSITE" id="PS50887"/>
    </source>
</evidence>
<dbReference type="SMART" id="SM00052">
    <property type="entry name" value="EAL"/>
    <property type="match status" value="1"/>
</dbReference>
<evidence type="ECO:0000313" key="5">
    <source>
        <dbReference type="Proteomes" id="UP001205063"/>
    </source>
</evidence>
<accession>A0AAW5KB60</accession>
<dbReference type="InterPro" id="IPR050706">
    <property type="entry name" value="Cyclic-di-GMP_PDE-like"/>
</dbReference>
<feature type="transmembrane region" description="Helical" evidence="1">
    <location>
        <begin position="278"/>
        <end position="299"/>
    </location>
</feature>
<sequence>MQGQKKQRAQGVRRWALIAAAALLAGVGTIAVWNAVALRQAVDRRTQQYLADVSNQSAQLIRSRIDAIMGQLVLIAEDLAAGVLSPEGLPARASLAKFDQLAVVGPAGDSPFAEAHAVDLGELPAFQSALNGARTFCPLPEKDGFLYLVPLTRGGQITGVLAGVKSDAKMRLLVDNDCFDGQGSTCVLDSDGAVLVSPVQRPFSASIGATHYSETEGWAQEMQEDLQQGRAGNALLSTADGEEIWLDYRPIGDYELYVATLIPRDLIAAEVDLHARQAIGFAVGAAALLALLSAIGIIYQGRARAQMRRIAFSDPVTGGYNNARFLWEGERLVRQRPAEGWAVIALNLKDFRLVNEVKGEESGDDLLRQVHRALLQQLGEGELAARGEGDTFYLLTRGPQEQLAARMEGFSARLGAIDTAVGRLRVSQGGCFVDPSAPDLGAAERRANLARRTVAEEYPSSAALFDGAFAARQEEEIERLKELEQAFAREEFCIYLQPKYRQRDGRAEVAGAEALVRWVHPGRGLIPPGEFIPLCERTGLIRQLDLLVFEKVCLLLKKWAEQGLAEVPISVNVSRQHLKTAHFLDSYRDILQRTGADARRLELELTENVLFTTREIGKSRELIGRIHQLGMRCSLDDFGAGYSSLGLLKDLPVDALKLDRQFFAGSLDSPRSQAVVRAILSLARALDIESVAEGIEEEGQAAFLWKAGCDLIQGYLYAPPLPTAAFESLLPPADN</sequence>
<proteinExistence type="predicted"/>
<dbReference type="Pfam" id="PF00990">
    <property type="entry name" value="GGDEF"/>
    <property type="match status" value="1"/>
</dbReference>
<name>A0AAW5KB60_9FIRM</name>
<dbReference type="PANTHER" id="PTHR33121:SF70">
    <property type="entry name" value="SIGNALING PROTEIN YKOW"/>
    <property type="match status" value="1"/>
</dbReference>
<dbReference type="Gene3D" id="3.30.70.270">
    <property type="match status" value="1"/>
</dbReference>
<organism evidence="4 5">
    <name type="scientific">Bittarella massiliensis</name>
    <name type="common">ex Durand et al. 2017</name>
    <dbReference type="NCBI Taxonomy" id="1720313"/>
    <lineage>
        <taxon>Bacteria</taxon>
        <taxon>Bacillati</taxon>
        <taxon>Bacillota</taxon>
        <taxon>Clostridia</taxon>
        <taxon>Eubacteriales</taxon>
        <taxon>Oscillospiraceae</taxon>
        <taxon>Bittarella (ex Durand et al. 2017)</taxon>
    </lineage>
</organism>
<dbReference type="Pfam" id="PF00563">
    <property type="entry name" value="EAL"/>
    <property type="match status" value="1"/>
</dbReference>
<dbReference type="Proteomes" id="UP001205063">
    <property type="component" value="Unassembled WGS sequence"/>
</dbReference>
<dbReference type="InterPro" id="IPR029787">
    <property type="entry name" value="Nucleotide_cyclase"/>
</dbReference>
<comment type="caution">
    <text evidence="4">The sequence shown here is derived from an EMBL/GenBank/DDBJ whole genome shotgun (WGS) entry which is preliminary data.</text>
</comment>
<dbReference type="SMART" id="SM00267">
    <property type="entry name" value="GGDEF"/>
    <property type="match status" value="1"/>
</dbReference>
<reference evidence="4" key="1">
    <citation type="submission" date="2022-06" db="EMBL/GenBank/DDBJ databases">
        <title>Isolation of gut microbiota from human fecal samples.</title>
        <authorList>
            <person name="Pamer E.G."/>
            <person name="Barat B."/>
            <person name="Waligurski E."/>
            <person name="Medina S."/>
            <person name="Paddock L."/>
            <person name="Mostad J."/>
        </authorList>
    </citation>
    <scope>NUCLEOTIDE SEQUENCE</scope>
    <source>
        <strain evidence="4">DFI.7.96</strain>
    </source>
</reference>
<dbReference type="RefSeq" id="WP_256135884.1">
    <property type="nucleotide sequence ID" value="NZ_JANGAB010000002.1"/>
</dbReference>
<dbReference type="PANTHER" id="PTHR33121">
    <property type="entry name" value="CYCLIC DI-GMP PHOSPHODIESTERASE PDEF"/>
    <property type="match status" value="1"/>
</dbReference>
<dbReference type="Gene3D" id="3.30.450.20">
    <property type="entry name" value="PAS domain"/>
    <property type="match status" value="1"/>
</dbReference>
<dbReference type="InterPro" id="IPR043128">
    <property type="entry name" value="Rev_trsase/Diguanyl_cyclase"/>
</dbReference>
<dbReference type="AlphaFoldDB" id="A0AAW5KB60"/>
<gene>
    <name evidence="4" type="ORF">NE646_06120</name>
</gene>
<keyword evidence="1" id="KW-1133">Transmembrane helix</keyword>
<dbReference type="InterPro" id="IPR001633">
    <property type="entry name" value="EAL_dom"/>
</dbReference>
<protein>
    <submittedName>
        <fullName evidence="4">EAL domain-containing protein</fullName>
    </submittedName>
</protein>